<dbReference type="InterPro" id="IPR009686">
    <property type="entry name" value="Senescence/spartin_C"/>
</dbReference>
<dbReference type="EMBL" id="JASNQZ010000003">
    <property type="protein sequence ID" value="KAL0959199.1"/>
    <property type="molecule type" value="Genomic_DNA"/>
</dbReference>
<accession>A0ABR3JU71</accession>
<name>A0ABR3JU71_9AGAR</name>
<keyword evidence="4" id="KW-1185">Reference proteome</keyword>
<feature type="domain" description="Senescence" evidence="2">
    <location>
        <begin position="238"/>
        <end position="521"/>
    </location>
</feature>
<proteinExistence type="predicted"/>
<organism evidence="3 4">
    <name type="scientific">Hohenbuehelia grisea</name>
    <dbReference type="NCBI Taxonomy" id="104357"/>
    <lineage>
        <taxon>Eukaryota</taxon>
        <taxon>Fungi</taxon>
        <taxon>Dikarya</taxon>
        <taxon>Basidiomycota</taxon>
        <taxon>Agaricomycotina</taxon>
        <taxon>Agaricomycetes</taxon>
        <taxon>Agaricomycetidae</taxon>
        <taxon>Agaricales</taxon>
        <taxon>Pleurotineae</taxon>
        <taxon>Pleurotaceae</taxon>
        <taxon>Hohenbuehelia</taxon>
    </lineage>
</organism>
<evidence type="ECO:0000313" key="3">
    <source>
        <dbReference type="EMBL" id="KAL0959199.1"/>
    </source>
</evidence>
<feature type="compositionally biased region" description="Polar residues" evidence="1">
    <location>
        <begin position="291"/>
        <end position="301"/>
    </location>
</feature>
<dbReference type="Pfam" id="PF06911">
    <property type="entry name" value="Senescence"/>
    <property type="match status" value="1"/>
</dbReference>
<comment type="caution">
    <text evidence="3">The sequence shown here is derived from an EMBL/GenBank/DDBJ whole genome shotgun (WGS) entry which is preliminary data.</text>
</comment>
<evidence type="ECO:0000259" key="2">
    <source>
        <dbReference type="Pfam" id="PF06911"/>
    </source>
</evidence>
<sequence>MSVQPEAFLLLSLERATVSSQGSVLSGVLGLECVTVPIPAGLLAGNEVHTGSNNRDVYLVLKLGDSFEKPIDPVRTITLDQSSSFKRQYVFHATESDSSQIIVTIDIPSNPDPVLLEDFETFDGILAQYADFRGYQPPPSTAASGSEKSRDVVKVGSTSHTAPDDLRGHLVLVNEVNGEVVGEFDSAQFRVAEDPQLARPGHENDAVVIEVPEGESGREQDASAMEMFVRVIPPDQQDWITKSATIVSHAISTTTNLLLTTVTAASNYYISHSAPSPYNTPAGTPGAGPTSAKSIPGTENSQPPPMPRALVFLTSESTRKGLANVHAVTGQAVKVSTQTISVINDMIQRAMGSRPKGAGRLANAAAVANANAQSSGSATPPPAYLAPGAGGSEKPALPPRRSPSPVPPTFQGGAPPSLPPRTVQGAPEPASGSVPPPLPPRLSKKARLLLSADLILSTIDHEARRAMDVGTERIGAVVGHKYGPAAAESSLLMAGSARNVGLVYVDMRGIGRRAILRRVGKEFVKGRMQSKP</sequence>
<protein>
    <recommendedName>
        <fullName evidence="2">Senescence domain-containing protein</fullName>
    </recommendedName>
</protein>
<feature type="region of interest" description="Disordered" evidence="1">
    <location>
        <begin position="280"/>
        <end position="308"/>
    </location>
</feature>
<evidence type="ECO:0000313" key="4">
    <source>
        <dbReference type="Proteomes" id="UP001556367"/>
    </source>
</evidence>
<feature type="region of interest" description="Disordered" evidence="1">
    <location>
        <begin position="372"/>
        <end position="440"/>
    </location>
</feature>
<gene>
    <name evidence="3" type="ORF">HGRIS_014478</name>
</gene>
<feature type="compositionally biased region" description="Pro residues" evidence="1">
    <location>
        <begin position="396"/>
        <end position="408"/>
    </location>
</feature>
<evidence type="ECO:0000256" key="1">
    <source>
        <dbReference type="SAM" id="MobiDB-lite"/>
    </source>
</evidence>
<reference evidence="4" key="1">
    <citation type="submission" date="2024-06" db="EMBL/GenBank/DDBJ databases">
        <title>Multi-omics analyses provide insights into the biosynthesis of the anticancer antibiotic pleurotin in Hohenbuehelia grisea.</title>
        <authorList>
            <person name="Weaver J.A."/>
            <person name="Alberti F."/>
        </authorList>
    </citation>
    <scope>NUCLEOTIDE SEQUENCE [LARGE SCALE GENOMIC DNA]</scope>
    <source>
        <strain evidence="4">T-177</strain>
    </source>
</reference>
<dbReference type="Proteomes" id="UP001556367">
    <property type="component" value="Unassembled WGS sequence"/>
</dbReference>